<dbReference type="EMBL" id="FOVN01000027">
    <property type="protein sequence ID" value="SFO03594.1"/>
    <property type="molecule type" value="Genomic_DNA"/>
</dbReference>
<gene>
    <name evidence="1" type="ORF">SAMN04487989_1271</name>
</gene>
<dbReference type="STRING" id="649333.SAMN04487989_1271"/>
<proteinExistence type="predicted"/>
<dbReference type="NCBIfam" id="TIGR01200">
    <property type="entry name" value="GLPGLI"/>
    <property type="match status" value="1"/>
</dbReference>
<organism evidence="1 2">
    <name type="scientific">Bizionia echini</name>
    <dbReference type="NCBI Taxonomy" id="649333"/>
    <lineage>
        <taxon>Bacteria</taxon>
        <taxon>Pseudomonadati</taxon>
        <taxon>Bacteroidota</taxon>
        <taxon>Flavobacteriia</taxon>
        <taxon>Flavobacteriales</taxon>
        <taxon>Flavobacteriaceae</taxon>
        <taxon>Bizionia</taxon>
    </lineage>
</organism>
<evidence type="ECO:0000313" key="2">
    <source>
        <dbReference type="Proteomes" id="UP000198705"/>
    </source>
</evidence>
<protein>
    <submittedName>
        <fullName evidence="1">GLPGLI family protein</fullName>
    </submittedName>
</protein>
<accession>A0A1I5DWE1</accession>
<dbReference type="Pfam" id="PF09697">
    <property type="entry name" value="Porph_ging"/>
    <property type="match status" value="1"/>
</dbReference>
<keyword evidence="2" id="KW-1185">Reference proteome</keyword>
<dbReference type="InterPro" id="IPR005901">
    <property type="entry name" value="GLPGLI"/>
</dbReference>
<dbReference type="Proteomes" id="UP000198705">
    <property type="component" value="Unassembled WGS sequence"/>
</dbReference>
<reference evidence="2" key="1">
    <citation type="submission" date="2016-10" db="EMBL/GenBank/DDBJ databases">
        <authorList>
            <person name="Varghese N."/>
            <person name="Submissions S."/>
        </authorList>
    </citation>
    <scope>NUCLEOTIDE SEQUENCE [LARGE SCALE GENOMIC DNA]</scope>
    <source>
        <strain evidence="2">DSM 23925</strain>
    </source>
</reference>
<dbReference type="AlphaFoldDB" id="A0A1I5DWE1"/>
<dbReference type="RefSeq" id="WP_177209063.1">
    <property type="nucleotide sequence ID" value="NZ_FOVN01000027.1"/>
</dbReference>
<evidence type="ECO:0000313" key="1">
    <source>
        <dbReference type="EMBL" id="SFO03594.1"/>
    </source>
</evidence>
<sequence length="227" mass="26332">MKKLLTIILIFLFQVIIAQTNSATVIYKINLNKDSIHNVSDKFVKEMMEQSDSVYATLKFNSKESIYYLDFDISKMYGTPNLTRIFGGSDNLIYYNQENKEYLSETLVLDYPVIISKEPIEWEISNEETKLVNGYLCKKAIRKRSEINDAGLTKKAELTAWFCPEIPVHFGPERFHGLPGLVLECKSNIVKFELEKITWHKEELKINKPNSGEIISEEEFKNRAGRF</sequence>
<name>A0A1I5DWE1_9FLAO</name>